<evidence type="ECO:0000313" key="2">
    <source>
        <dbReference type="EMBL" id="STJ83229.1"/>
    </source>
</evidence>
<sequence>MQQRRPVRRALLSVSDKAGIVEFAQALSARGVELLSTGGTARLLAEKVCR</sequence>
<dbReference type="SUPFAM" id="SSF52335">
    <property type="entry name" value="Methylglyoxal synthase-like"/>
    <property type="match status" value="1"/>
</dbReference>
<dbReference type="EMBL" id="UGDC01000003">
    <property type="protein sequence ID" value="STJ83229.1"/>
    <property type="molecule type" value="Genomic_DNA"/>
</dbReference>
<accession>A0A376YFL1</accession>
<proteinExistence type="predicted"/>
<keyword evidence="2" id="KW-0808">Transferase</keyword>
<evidence type="ECO:0000313" key="3">
    <source>
        <dbReference type="Proteomes" id="UP000254785"/>
    </source>
</evidence>
<name>A0A376YFL1_ECOLX</name>
<gene>
    <name evidence="2" type="primary">purH_1</name>
    <name evidence="2" type="ORF">NCTC9117_05874</name>
</gene>
<dbReference type="AlphaFoldDB" id="A0A376YFL1"/>
<dbReference type="GO" id="GO:0016787">
    <property type="term" value="F:hydrolase activity"/>
    <property type="evidence" value="ECO:0007669"/>
    <property type="project" value="UniProtKB-KW"/>
</dbReference>
<dbReference type="Proteomes" id="UP000254785">
    <property type="component" value="Unassembled WGS sequence"/>
</dbReference>
<evidence type="ECO:0000259" key="1">
    <source>
        <dbReference type="Pfam" id="PF02142"/>
    </source>
</evidence>
<protein>
    <submittedName>
        <fullName evidence="2">Bifunctional phosphoribosylaminoimidazolecarboxamide formyltransferase/IMP cyclohydrolase</fullName>
        <ecNumber evidence="2">2.1.2.3</ecNumber>
    </submittedName>
</protein>
<dbReference type="EC" id="2.1.2.3" evidence="2"/>
<dbReference type="InterPro" id="IPR011607">
    <property type="entry name" value="MGS-like_dom"/>
</dbReference>
<keyword evidence="2" id="KW-0378">Hydrolase</keyword>
<dbReference type="Gene3D" id="3.40.50.1380">
    <property type="entry name" value="Methylglyoxal synthase-like domain"/>
    <property type="match status" value="1"/>
</dbReference>
<dbReference type="InterPro" id="IPR036914">
    <property type="entry name" value="MGS-like_dom_sf"/>
</dbReference>
<feature type="domain" description="MGS-like" evidence="1">
    <location>
        <begin position="19"/>
        <end position="47"/>
    </location>
</feature>
<organism evidence="2 3">
    <name type="scientific">Escherichia coli</name>
    <dbReference type="NCBI Taxonomy" id="562"/>
    <lineage>
        <taxon>Bacteria</taxon>
        <taxon>Pseudomonadati</taxon>
        <taxon>Pseudomonadota</taxon>
        <taxon>Gammaproteobacteria</taxon>
        <taxon>Enterobacterales</taxon>
        <taxon>Enterobacteriaceae</taxon>
        <taxon>Escherichia</taxon>
    </lineage>
</organism>
<dbReference type="Pfam" id="PF02142">
    <property type="entry name" value="MGS"/>
    <property type="match status" value="1"/>
</dbReference>
<dbReference type="GO" id="GO:0004643">
    <property type="term" value="F:phosphoribosylaminoimidazolecarboxamide formyltransferase activity"/>
    <property type="evidence" value="ECO:0007669"/>
    <property type="project" value="UniProtKB-EC"/>
</dbReference>
<reference evidence="2 3" key="1">
    <citation type="submission" date="2018-06" db="EMBL/GenBank/DDBJ databases">
        <authorList>
            <consortium name="Pathogen Informatics"/>
            <person name="Doyle S."/>
        </authorList>
    </citation>
    <scope>NUCLEOTIDE SEQUENCE [LARGE SCALE GENOMIC DNA]</scope>
    <source>
        <strain evidence="2 3">NCTC9117</strain>
    </source>
</reference>